<dbReference type="PROSITE" id="PS50106">
    <property type="entry name" value="PDZ"/>
    <property type="match status" value="1"/>
</dbReference>
<sequence>MSWMIRVVRCRLKGGLELLKHRRRQRAWKQCHWIFLATKRKLHCFLNNCRPIRTIARFLYNGVTNDVPLMLKRWCRVLCIGLMLLIGVQPAVAVEHSFVADAVKKVAPAVVRIDTERTVERQPFDPTLIDPLLRDLLGDQPVGQERERGQGSGVVIDPDGLVLTNAHVVDRVETVSVTLADGDQLDGRVVGTDPVTDLALVRLDTSALPPQAPLGDSEAMQVGDWAIALGTPYGLERTVTLGIVSSLHRNINSLGFSDKRLDLIQTDAAINPGNSGGPLVNGDGEVIGINTLVRSGPGAGLGFAIPINLARRVADQLLQDGEVVHPYIGLQLVGLTARIAREHNRDPNALVQLPERNGALVQSVLPDGPSDKAGLRRGDLVIAVDELPVEDPQALLEVIDAARVGSPLPLKLLRNGREISLSVKPAPLPGLA</sequence>
<evidence type="ECO:0000256" key="3">
    <source>
        <dbReference type="ARBA" id="ARBA00022801"/>
    </source>
</evidence>
<dbReference type="SMART" id="SM00228">
    <property type="entry name" value="PDZ"/>
    <property type="match status" value="1"/>
</dbReference>
<dbReference type="KEGG" id="syw:SYNW0608"/>
<protein>
    <submittedName>
        <fullName evidence="5">Probable serine proteinase, perisplasmic</fullName>
        <ecNumber evidence="5">3.4.21.-</ecNumber>
    </submittedName>
</protein>
<dbReference type="PRINTS" id="PR00834">
    <property type="entry name" value="PROTEASES2C"/>
</dbReference>
<dbReference type="EMBL" id="BX569690">
    <property type="protein sequence ID" value="CAE07123.1"/>
    <property type="molecule type" value="Genomic_DNA"/>
</dbReference>
<dbReference type="STRING" id="84588.SYNW0608"/>
<organism evidence="5 6">
    <name type="scientific">Parasynechococcus marenigrum (strain WH8102)</name>
    <dbReference type="NCBI Taxonomy" id="84588"/>
    <lineage>
        <taxon>Bacteria</taxon>
        <taxon>Bacillati</taxon>
        <taxon>Cyanobacteriota</taxon>
        <taxon>Cyanophyceae</taxon>
        <taxon>Synechococcales</taxon>
        <taxon>Prochlorococcaceae</taxon>
        <taxon>Parasynechococcus</taxon>
        <taxon>Parasynechococcus marenigrum</taxon>
    </lineage>
</organism>
<dbReference type="GO" id="GO:0004252">
    <property type="term" value="F:serine-type endopeptidase activity"/>
    <property type="evidence" value="ECO:0007669"/>
    <property type="project" value="InterPro"/>
</dbReference>
<evidence type="ECO:0000259" key="4">
    <source>
        <dbReference type="PROSITE" id="PS50106"/>
    </source>
</evidence>
<dbReference type="eggNOG" id="COG0265">
    <property type="taxonomic scope" value="Bacteria"/>
</dbReference>
<dbReference type="AlphaFoldDB" id="Q7U8K9"/>
<dbReference type="InterPro" id="IPR036034">
    <property type="entry name" value="PDZ_sf"/>
</dbReference>
<comment type="similarity">
    <text evidence="1">Belongs to the peptidase S1C family.</text>
</comment>
<dbReference type="Pfam" id="PF13365">
    <property type="entry name" value="Trypsin_2"/>
    <property type="match status" value="1"/>
</dbReference>
<dbReference type="Gene3D" id="2.40.10.120">
    <property type="match status" value="1"/>
</dbReference>
<proteinExistence type="inferred from homology"/>
<dbReference type="SUPFAM" id="SSF50156">
    <property type="entry name" value="PDZ domain-like"/>
    <property type="match status" value="1"/>
</dbReference>
<accession>Q7U8K9</accession>
<dbReference type="MEROPS" id="S01.482"/>
<dbReference type="Proteomes" id="UP000001422">
    <property type="component" value="Chromosome"/>
</dbReference>
<keyword evidence="3 5" id="KW-0378">Hydrolase</keyword>
<evidence type="ECO:0000256" key="1">
    <source>
        <dbReference type="ARBA" id="ARBA00010541"/>
    </source>
</evidence>
<feature type="domain" description="PDZ" evidence="4">
    <location>
        <begin position="306"/>
        <end position="391"/>
    </location>
</feature>
<dbReference type="SUPFAM" id="SSF50494">
    <property type="entry name" value="Trypsin-like serine proteases"/>
    <property type="match status" value="1"/>
</dbReference>
<keyword evidence="2" id="KW-0645">Protease</keyword>
<gene>
    <name evidence="5" type="ordered locus">SYNW0608</name>
</gene>
<evidence type="ECO:0000313" key="6">
    <source>
        <dbReference type="Proteomes" id="UP000001422"/>
    </source>
</evidence>
<dbReference type="InterPro" id="IPR001940">
    <property type="entry name" value="Peptidase_S1C"/>
</dbReference>
<dbReference type="InterPro" id="IPR009003">
    <property type="entry name" value="Peptidase_S1_PA"/>
</dbReference>
<dbReference type="InterPro" id="IPR001478">
    <property type="entry name" value="PDZ"/>
</dbReference>
<dbReference type="GO" id="GO:0006508">
    <property type="term" value="P:proteolysis"/>
    <property type="evidence" value="ECO:0007669"/>
    <property type="project" value="UniProtKB-KW"/>
</dbReference>
<dbReference type="Pfam" id="PF13180">
    <property type="entry name" value="PDZ_2"/>
    <property type="match status" value="1"/>
</dbReference>
<keyword evidence="6" id="KW-1185">Reference proteome</keyword>
<evidence type="ECO:0000256" key="2">
    <source>
        <dbReference type="ARBA" id="ARBA00022670"/>
    </source>
</evidence>
<dbReference type="Gene3D" id="2.30.42.10">
    <property type="match status" value="1"/>
</dbReference>
<name>Q7U8K9_PARMW</name>
<dbReference type="PANTHER" id="PTHR22939">
    <property type="entry name" value="SERINE PROTEASE FAMILY S1C HTRA-RELATED"/>
    <property type="match status" value="1"/>
</dbReference>
<dbReference type="EC" id="3.4.21.-" evidence="5"/>
<dbReference type="PANTHER" id="PTHR22939:SF129">
    <property type="entry name" value="SERINE PROTEASE HTRA2, MITOCHONDRIAL"/>
    <property type="match status" value="1"/>
</dbReference>
<evidence type="ECO:0000313" key="5">
    <source>
        <dbReference type="EMBL" id="CAE07123.1"/>
    </source>
</evidence>
<dbReference type="HOGENOM" id="CLU_020120_1_2_3"/>
<reference evidence="5 6" key="1">
    <citation type="journal article" date="2003" name="Nature">
        <title>The genome of a motile marine Synechococcus.</title>
        <authorList>
            <person name="Palenik B."/>
            <person name="Brahamsha B."/>
            <person name="Larimer F."/>
            <person name="Land M."/>
            <person name="Hauser L."/>
            <person name="Chain P."/>
            <person name="Lamerdin J."/>
            <person name="Regala W."/>
            <person name="Allen E.A."/>
            <person name="McCarren J."/>
            <person name="Paulsen I."/>
            <person name="Dufresne A."/>
            <person name="Partensky F."/>
            <person name="Webb E."/>
            <person name="Waterbury J."/>
        </authorList>
    </citation>
    <scope>NUCLEOTIDE SEQUENCE [LARGE SCALE GENOMIC DNA]</scope>
    <source>
        <strain evidence="5 6">WH8102</strain>
    </source>
</reference>